<evidence type="ECO:0000256" key="1">
    <source>
        <dbReference type="SAM" id="Phobius"/>
    </source>
</evidence>
<feature type="transmembrane region" description="Helical" evidence="1">
    <location>
        <begin position="133"/>
        <end position="154"/>
    </location>
</feature>
<accession>A0A6C0HM06</accession>
<organism evidence="3">
    <name type="scientific">viral metagenome</name>
    <dbReference type="NCBI Taxonomy" id="1070528"/>
    <lineage>
        <taxon>unclassified sequences</taxon>
        <taxon>metagenomes</taxon>
        <taxon>organismal metagenomes</taxon>
    </lineage>
</organism>
<dbReference type="EMBL" id="MN739989">
    <property type="protein sequence ID" value="QHT81721.1"/>
    <property type="molecule type" value="Genomic_DNA"/>
</dbReference>
<feature type="transmembrane region" description="Helical" evidence="1">
    <location>
        <begin position="110"/>
        <end position="127"/>
    </location>
</feature>
<protein>
    <recommendedName>
        <fullName evidence="2">Phosphatidic acid phosphatase type 2/haloperoxidase domain-containing protein</fullName>
    </recommendedName>
</protein>
<keyword evidence="1" id="KW-0812">Transmembrane</keyword>
<name>A0A6C0HM06_9ZZZZ</name>
<evidence type="ECO:0000313" key="3">
    <source>
        <dbReference type="EMBL" id="QHT81721.1"/>
    </source>
</evidence>
<feature type="transmembrane region" description="Helical" evidence="1">
    <location>
        <begin position="80"/>
        <end position="98"/>
    </location>
</feature>
<sequence length="182" mass="20521">MSLSLIDVAKILINTLVRLEPIGLYAGSAMSAVVFSDFRAVLLFIGFLGNELVSLGYRMVLRGGMNPQCAFLYSSDNDPFILPSPITQTIGFFAGFFFMDMYYKNQFSMLKFFFLIALIIVTIYSRINIGCKTLIDAIYCILIGLLVGVVYYNIIKDYYKADYLNQETTIANSQINSFFSLN</sequence>
<dbReference type="InterPro" id="IPR000326">
    <property type="entry name" value="PAP2/HPO"/>
</dbReference>
<keyword evidence="1" id="KW-1133">Transmembrane helix</keyword>
<dbReference type="AlphaFoldDB" id="A0A6C0HM06"/>
<proteinExistence type="predicted"/>
<keyword evidence="1" id="KW-0472">Membrane</keyword>
<dbReference type="Pfam" id="PF01569">
    <property type="entry name" value="PAP2"/>
    <property type="match status" value="1"/>
</dbReference>
<evidence type="ECO:0000259" key="2">
    <source>
        <dbReference type="Pfam" id="PF01569"/>
    </source>
</evidence>
<feature type="domain" description="Phosphatidic acid phosphatase type 2/haloperoxidase" evidence="2">
    <location>
        <begin position="77"/>
        <end position="157"/>
    </location>
</feature>
<reference evidence="3" key="1">
    <citation type="journal article" date="2020" name="Nature">
        <title>Giant virus diversity and host interactions through global metagenomics.</title>
        <authorList>
            <person name="Schulz F."/>
            <person name="Roux S."/>
            <person name="Paez-Espino D."/>
            <person name="Jungbluth S."/>
            <person name="Walsh D.A."/>
            <person name="Denef V.J."/>
            <person name="McMahon K.D."/>
            <person name="Konstantinidis K.T."/>
            <person name="Eloe-Fadrosh E.A."/>
            <person name="Kyrpides N.C."/>
            <person name="Woyke T."/>
        </authorList>
    </citation>
    <scope>NUCLEOTIDE SEQUENCE</scope>
    <source>
        <strain evidence="3">GVMAG-M-3300023184-13</strain>
    </source>
</reference>
<feature type="transmembrane region" description="Helical" evidence="1">
    <location>
        <begin position="40"/>
        <end position="60"/>
    </location>
</feature>